<protein>
    <submittedName>
        <fullName evidence="1">Uncharacterized protein</fullName>
    </submittedName>
</protein>
<accession>A0A7W3NFG6</accession>
<reference evidence="1" key="1">
    <citation type="submission" date="2020-08" db="EMBL/GenBank/DDBJ databases">
        <title>Functional genomics of gut bacteria from endangered species of beetles.</title>
        <authorList>
            <person name="Carlos-Shanley C."/>
        </authorList>
    </citation>
    <scope>NUCLEOTIDE SEQUENCE [LARGE SCALE GENOMIC DNA]</scope>
    <source>
        <strain evidence="1">S00060</strain>
    </source>
</reference>
<proteinExistence type="predicted"/>
<comment type="caution">
    <text evidence="1">The sequence shown here is derived from an EMBL/GenBank/DDBJ whole genome shotgun (WGS) entry which is preliminary data.</text>
</comment>
<dbReference type="EMBL" id="JACJHT010000007">
    <property type="protein sequence ID" value="MBA9042010.1"/>
    <property type="molecule type" value="Genomic_DNA"/>
</dbReference>
<sequence length="56" mass="5879">MVDNETETELPYVPPAGEAAVTGGDISPELGASPFFGWLLKKFQLNLVAFGPLGSV</sequence>
<keyword evidence="2" id="KW-1185">Reference proteome</keyword>
<organism evidence="1 2">
    <name type="scientific">Priestia aryabhattai</name>
    <name type="common">Bacillus aryabhattai</name>
    <dbReference type="NCBI Taxonomy" id="412384"/>
    <lineage>
        <taxon>Bacteria</taxon>
        <taxon>Bacillati</taxon>
        <taxon>Bacillota</taxon>
        <taxon>Bacilli</taxon>
        <taxon>Bacillales</taxon>
        <taxon>Bacillaceae</taxon>
        <taxon>Priestia</taxon>
    </lineage>
</organism>
<evidence type="ECO:0000313" key="2">
    <source>
        <dbReference type="Proteomes" id="UP000543174"/>
    </source>
</evidence>
<evidence type="ECO:0000313" key="1">
    <source>
        <dbReference type="EMBL" id="MBA9042010.1"/>
    </source>
</evidence>
<dbReference type="AlphaFoldDB" id="A0A7W3NFG6"/>
<gene>
    <name evidence="1" type="ORF">HNP21_005140</name>
</gene>
<dbReference type="Proteomes" id="UP000543174">
    <property type="component" value="Unassembled WGS sequence"/>
</dbReference>
<name>A0A7W3NFG6_PRIAR</name>